<reference evidence="1 2" key="1">
    <citation type="submission" date="2020-08" db="EMBL/GenBank/DDBJ databases">
        <title>Genomic Encyclopedia of Type Strains, Phase IV (KMG-IV): sequencing the most valuable type-strain genomes for metagenomic binning, comparative biology and taxonomic classification.</title>
        <authorList>
            <person name="Goeker M."/>
        </authorList>
    </citation>
    <scope>NUCLEOTIDE SEQUENCE [LARGE SCALE GENOMIC DNA]</scope>
    <source>
        <strain evidence="1 2">DSM 29007</strain>
    </source>
</reference>
<evidence type="ECO:0000313" key="2">
    <source>
        <dbReference type="Proteomes" id="UP000582837"/>
    </source>
</evidence>
<dbReference type="Pfam" id="PF03966">
    <property type="entry name" value="Trm112p"/>
    <property type="match status" value="1"/>
</dbReference>
<comment type="caution">
    <text evidence="1">The sequence shown here is derived from an EMBL/GenBank/DDBJ whole genome shotgun (WGS) entry which is preliminary data.</text>
</comment>
<dbReference type="SUPFAM" id="SSF158997">
    <property type="entry name" value="Trm112p-like"/>
    <property type="match status" value="1"/>
</dbReference>
<dbReference type="EMBL" id="JACHIA010000038">
    <property type="protein sequence ID" value="MBB6074064.1"/>
    <property type="molecule type" value="Genomic_DNA"/>
</dbReference>
<dbReference type="RefSeq" id="WP_170039245.1">
    <property type="nucleotide sequence ID" value="NZ_JABDTL010000002.1"/>
</dbReference>
<name>A0A841H824_9BACT</name>
<accession>A0A841H824</accession>
<organism evidence="1 2">
    <name type="scientific">Longimicrobium terrae</name>
    <dbReference type="NCBI Taxonomy" id="1639882"/>
    <lineage>
        <taxon>Bacteria</taxon>
        <taxon>Pseudomonadati</taxon>
        <taxon>Gemmatimonadota</taxon>
        <taxon>Longimicrobiia</taxon>
        <taxon>Longimicrobiales</taxon>
        <taxon>Longimicrobiaceae</taxon>
        <taxon>Longimicrobium</taxon>
    </lineage>
</organism>
<evidence type="ECO:0000313" key="1">
    <source>
        <dbReference type="EMBL" id="MBB6074064.1"/>
    </source>
</evidence>
<proteinExistence type="predicted"/>
<sequence>MFILLTDVLTCPRCGPEFGLILLADQMGERRVVQGRLGCPNCREAYAIRDGVVHAVPASDPAPRVTVEDGGSSEGDAEAPVRLAALMGLSGVTGLVLIDGPGGRHGAAVAALVPGVEVVAVDGAAPAGGMENGVSRVVSGPRFPFRDDKMRGAALTGGADDERLREALRVLVPGARLVVDPAPAGTGERLRALGAEVLLEEAGVVVARAPGRPVALGRRPPG</sequence>
<dbReference type="InterPro" id="IPR005651">
    <property type="entry name" value="Trm112-like"/>
</dbReference>
<gene>
    <name evidence="1" type="ORF">HNQ61_005745</name>
</gene>
<dbReference type="Proteomes" id="UP000582837">
    <property type="component" value="Unassembled WGS sequence"/>
</dbReference>
<dbReference type="AlphaFoldDB" id="A0A841H824"/>
<keyword evidence="2" id="KW-1185">Reference proteome</keyword>
<protein>
    <submittedName>
        <fullName evidence="1">Uncharacterized protein YbaR (Trm112 family)</fullName>
    </submittedName>
</protein>